<dbReference type="EMBL" id="JARQZJ010000091">
    <property type="protein sequence ID" value="KAK9883041.1"/>
    <property type="molecule type" value="Genomic_DNA"/>
</dbReference>
<feature type="transmembrane region" description="Helical" evidence="5">
    <location>
        <begin position="333"/>
        <end position="354"/>
    </location>
</feature>
<dbReference type="GO" id="GO:0016020">
    <property type="term" value="C:membrane"/>
    <property type="evidence" value="ECO:0007669"/>
    <property type="project" value="UniProtKB-SubCell"/>
</dbReference>
<feature type="transmembrane region" description="Helical" evidence="5">
    <location>
        <begin position="483"/>
        <end position="502"/>
    </location>
</feature>
<accession>A0AAW1UQK9</accession>
<gene>
    <name evidence="7" type="ORF">WA026_001249</name>
</gene>
<feature type="transmembrane region" description="Helical" evidence="5">
    <location>
        <begin position="223"/>
        <end position="242"/>
    </location>
</feature>
<dbReference type="GO" id="GO:0022857">
    <property type="term" value="F:transmembrane transporter activity"/>
    <property type="evidence" value="ECO:0007669"/>
    <property type="project" value="InterPro"/>
</dbReference>
<reference evidence="7 8" key="1">
    <citation type="submission" date="2023-03" db="EMBL/GenBank/DDBJ databases">
        <title>Genome insight into feeding habits of ladybird beetles.</title>
        <authorList>
            <person name="Li H.-S."/>
            <person name="Huang Y.-H."/>
            <person name="Pang H."/>
        </authorList>
    </citation>
    <scope>NUCLEOTIDE SEQUENCE [LARGE SCALE GENOMIC DNA]</scope>
    <source>
        <strain evidence="7">SYSU_2023b</strain>
        <tissue evidence="7">Whole body</tissue>
    </source>
</reference>
<feature type="transmembrane region" description="Helical" evidence="5">
    <location>
        <begin position="188"/>
        <end position="211"/>
    </location>
</feature>
<organism evidence="7 8">
    <name type="scientific">Henosepilachna vigintioctopunctata</name>
    <dbReference type="NCBI Taxonomy" id="420089"/>
    <lineage>
        <taxon>Eukaryota</taxon>
        <taxon>Metazoa</taxon>
        <taxon>Ecdysozoa</taxon>
        <taxon>Arthropoda</taxon>
        <taxon>Hexapoda</taxon>
        <taxon>Insecta</taxon>
        <taxon>Pterygota</taxon>
        <taxon>Neoptera</taxon>
        <taxon>Endopterygota</taxon>
        <taxon>Coleoptera</taxon>
        <taxon>Polyphaga</taxon>
        <taxon>Cucujiformia</taxon>
        <taxon>Coccinelloidea</taxon>
        <taxon>Coccinellidae</taxon>
        <taxon>Epilachninae</taxon>
        <taxon>Epilachnini</taxon>
        <taxon>Henosepilachna</taxon>
    </lineage>
</organism>
<evidence type="ECO:0000313" key="7">
    <source>
        <dbReference type="EMBL" id="KAK9883041.1"/>
    </source>
</evidence>
<evidence type="ECO:0000313" key="8">
    <source>
        <dbReference type="Proteomes" id="UP001431783"/>
    </source>
</evidence>
<name>A0AAW1UQK9_9CUCU</name>
<dbReference type="AlphaFoldDB" id="A0AAW1UQK9"/>
<proteinExistence type="predicted"/>
<dbReference type="Proteomes" id="UP001431783">
    <property type="component" value="Unassembled WGS sequence"/>
</dbReference>
<feature type="transmembrane region" description="Helical" evidence="5">
    <location>
        <begin position="134"/>
        <end position="153"/>
    </location>
</feature>
<comment type="subcellular location">
    <subcellularLocation>
        <location evidence="1">Membrane</location>
        <topology evidence="1">Multi-pass membrane protein</topology>
    </subcellularLocation>
</comment>
<evidence type="ECO:0000256" key="2">
    <source>
        <dbReference type="ARBA" id="ARBA00022692"/>
    </source>
</evidence>
<dbReference type="InterPro" id="IPR036259">
    <property type="entry name" value="MFS_trans_sf"/>
</dbReference>
<dbReference type="SUPFAM" id="SSF103473">
    <property type="entry name" value="MFS general substrate transporter"/>
    <property type="match status" value="1"/>
</dbReference>
<sequence length="534" mass="61125">MSEVKVNYDFEYFLEKVGNEGPYQRRFSIIFNCIYAGLVTAIYYSINISLAVPDHWCRVPGRESTNFSVEEWKELTIPWKNDSMGNKEYSQCEMFLLDGSGKNITCQYGWEYDTTWFSRTLSSQNDWVCEKSSYVTDAFTFLTIGDVLGSFVLGQLGDMFGRKPIFLLSTLCIIIGRIFDLFTSNYWALMILFLVGNLPSIAAYQAVAIILMEISKQGKTSYIAMQSQIAYSIGYGIMPLIFWIAPDWVLFSLIITSPLLGYLFLYEYIVESPRWLLNRGKTDRCLREMIKIARGNGKPPPKSIFKKLADVEPDVEKTYGVMSMFSTFHLTKISLLLLIQGSSHMFIYVLLYLNLNNLGGNPFMNYFWQAIGEIPGQLLGKYLCDRIGRKWSRVFGFFIALGMNLLLTRFVVDQKLDIFVTVTLFILKMMLALLQYSMNVAMIEMYPTALRQTAGSVNYTVGCLASLACPFFMYLAADYGKGFPFVVLAAFSFCGFMSSLFWPETLYQDLPETLKEADEFIKNQSMFFFPTEGR</sequence>
<protein>
    <recommendedName>
        <fullName evidence="6">Major facilitator superfamily (MFS) profile domain-containing protein</fullName>
    </recommendedName>
</protein>
<keyword evidence="4 5" id="KW-0472">Membrane</keyword>
<keyword evidence="2 5" id="KW-0812">Transmembrane</keyword>
<feature type="transmembrane region" description="Helical" evidence="5">
    <location>
        <begin position="418"/>
        <end position="436"/>
    </location>
</feature>
<evidence type="ECO:0000256" key="3">
    <source>
        <dbReference type="ARBA" id="ARBA00022989"/>
    </source>
</evidence>
<dbReference type="PANTHER" id="PTHR24064">
    <property type="entry name" value="SOLUTE CARRIER FAMILY 22 MEMBER"/>
    <property type="match status" value="1"/>
</dbReference>
<evidence type="ECO:0000256" key="5">
    <source>
        <dbReference type="SAM" id="Phobius"/>
    </source>
</evidence>
<evidence type="ECO:0000256" key="1">
    <source>
        <dbReference type="ARBA" id="ARBA00004141"/>
    </source>
</evidence>
<dbReference type="InterPro" id="IPR020846">
    <property type="entry name" value="MFS_dom"/>
</dbReference>
<feature type="transmembrane region" description="Helical" evidence="5">
    <location>
        <begin position="248"/>
        <end position="269"/>
    </location>
</feature>
<evidence type="ECO:0000259" key="6">
    <source>
        <dbReference type="PROSITE" id="PS50850"/>
    </source>
</evidence>
<keyword evidence="8" id="KW-1185">Reference proteome</keyword>
<dbReference type="Pfam" id="PF00083">
    <property type="entry name" value="Sugar_tr"/>
    <property type="match status" value="1"/>
</dbReference>
<feature type="transmembrane region" description="Helical" evidence="5">
    <location>
        <begin position="165"/>
        <end position="182"/>
    </location>
</feature>
<feature type="transmembrane region" description="Helical" evidence="5">
    <location>
        <begin position="457"/>
        <end position="477"/>
    </location>
</feature>
<keyword evidence="3 5" id="KW-1133">Transmembrane helix</keyword>
<feature type="domain" description="Major facilitator superfamily (MFS) profile" evidence="6">
    <location>
        <begin position="87"/>
        <end position="507"/>
    </location>
</feature>
<dbReference type="InterPro" id="IPR005828">
    <property type="entry name" value="MFS_sugar_transport-like"/>
</dbReference>
<evidence type="ECO:0000256" key="4">
    <source>
        <dbReference type="ARBA" id="ARBA00023136"/>
    </source>
</evidence>
<comment type="caution">
    <text evidence="7">The sequence shown here is derived from an EMBL/GenBank/DDBJ whole genome shotgun (WGS) entry which is preliminary data.</text>
</comment>
<feature type="transmembrane region" description="Helical" evidence="5">
    <location>
        <begin position="29"/>
        <end position="46"/>
    </location>
</feature>
<dbReference type="Gene3D" id="1.20.1250.20">
    <property type="entry name" value="MFS general substrate transporter like domains"/>
    <property type="match status" value="1"/>
</dbReference>
<dbReference type="PROSITE" id="PS50850">
    <property type="entry name" value="MFS"/>
    <property type="match status" value="1"/>
</dbReference>
<feature type="transmembrane region" description="Helical" evidence="5">
    <location>
        <begin position="391"/>
        <end position="412"/>
    </location>
</feature>